<dbReference type="OrthoDB" id="417073at2759"/>
<comment type="caution">
    <text evidence="1">The sequence shown here is derived from an EMBL/GenBank/DDBJ whole genome shotgun (WGS) entry which is preliminary data.</text>
</comment>
<keyword evidence="2" id="KW-1185">Reference proteome</keyword>
<dbReference type="AlphaFoldDB" id="A0A812HMR6"/>
<evidence type="ECO:0000313" key="2">
    <source>
        <dbReference type="Proteomes" id="UP000604046"/>
    </source>
</evidence>
<evidence type="ECO:0000313" key="1">
    <source>
        <dbReference type="EMBL" id="CAE6955522.1"/>
    </source>
</evidence>
<sequence>MFTHVIVSVRQGFAEDPAWMKAATHVINFEELVAYDKDQPEDPAKIGALAVLRKLADHLGLTSLTEHDLRCVDYDLMTLPMPRYGCDQTTKLWPFHGRRGGRPIPRRDPRSE</sequence>
<proteinExistence type="predicted"/>
<dbReference type="EMBL" id="CAJNDS010000100">
    <property type="protein sequence ID" value="CAE6955522.1"/>
    <property type="molecule type" value="Genomic_DNA"/>
</dbReference>
<reference evidence="1" key="1">
    <citation type="submission" date="2021-02" db="EMBL/GenBank/DDBJ databases">
        <authorList>
            <person name="Dougan E. K."/>
            <person name="Rhodes N."/>
            <person name="Thang M."/>
            <person name="Chan C."/>
        </authorList>
    </citation>
    <scope>NUCLEOTIDE SEQUENCE</scope>
</reference>
<protein>
    <submittedName>
        <fullName evidence="1">Uncharacterized protein</fullName>
    </submittedName>
</protein>
<accession>A0A812HMR6</accession>
<dbReference type="Proteomes" id="UP000604046">
    <property type="component" value="Unassembled WGS sequence"/>
</dbReference>
<name>A0A812HMR6_9DINO</name>
<gene>
    <name evidence="1" type="ORF">SNAT2548_LOCUS1726</name>
</gene>
<organism evidence="1 2">
    <name type="scientific">Symbiodinium natans</name>
    <dbReference type="NCBI Taxonomy" id="878477"/>
    <lineage>
        <taxon>Eukaryota</taxon>
        <taxon>Sar</taxon>
        <taxon>Alveolata</taxon>
        <taxon>Dinophyceae</taxon>
        <taxon>Suessiales</taxon>
        <taxon>Symbiodiniaceae</taxon>
        <taxon>Symbiodinium</taxon>
    </lineage>
</organism>